<evidence type="ECO:0000259" key="1">
    <source>
        <dbReference type="PROSITE" id="PS51154"/>
    </source>
</evidence>
<gene>
    <name evidence="2" type="ORF">CHS0354_041348</name>
</gene>
<protein>
    <recommendedName>
        <fullName evidence="1">Macro domain-containing protein</fullName>
    </recommendedName>
</protein>
<evidence type="ECO:0000313" key="3">
    <source>
        <dbReference type="Proteomes" id="UP001195483"/>
    </source>
</evidence>
<proteinExistence type="predicted"/>
<reference evidence="2" key="1">
    <citation type="journal article" date="2021" name="Genome Biol. Evol.">
        <title>A High-Quality Reference Genome for a Parasitic Bivalve with Doubly Uniparental Inheritance (Bivalvia: Unionida).</title>
        <authorList>
            <person name="Smith C.H."/>
        </authorList>
    </citation>
    <scope>NUCLEOTIDE SEQUENCE</scope>
    <source>
        <strain evidence="2">CHS0354</strain>
    </source>
</reference>
<dbReference type="PANTHER" id="PTHR11106">
    <property type="entry name" value="GANGLIOSIDE INDUCED DIFFERENTIATION ASSOCIATED PROTEIN 2-RELATED"/>
    <property type="match status" value="1"/>
</dbReference>
<keyword evidence="3" id="KW-1185">Reference proteome</keyword>
<accession>A0AAE0SE12</accession>
<dbReference type="Gene3D" id="3.40.220.10">
    <property type="entry name" value="Leucine Aminopeptidase, subunit E, domain 1"/>
    <property type="match status" value="2"/>
</dbReference>
<feature type="domain" description="Macro" evidence="1">
    <location>
        <begin position="13"/>
        <end position="202"/>
    </location>
</feature>
<dbReference type="AlphaFoldDB" id="A0AAE0SE12"/>
<evidence type="ECO:0000313" key="2">
    <source>
        <dbReference type="EMBL" id="KAK3590270.1"/>
    </source>
</evidence>
<reference evidence="2" key="2">
    <citation type="journal article" date="2021" name="Genome Biol. Evol.">
        <title>Developing a high-quality reference genome for a parasitic bivalve with doubly uniparental inheritance (Bivalvia: Unionida).</title>
        <authorList>
            <person name="Smith C.H."/>
        </authorList>
    </citation>
    <scope>NUCLEOTIDE SEQUENCE</scope>
    <source>
        <strain evidence="2">CHS0354</strain>
        <tissue evidence="2">Mantle</tissue>
    </source>
</reference>
<dbReference type="SUPFAM" id="SSF52949">
    <property type="entry name" value="Macro domain-like"/>
    <property type="match status" value="2"/>
</dbReference>
<dbReference type="PROSITE" id="PS51154">
    <property type="entry name" value="MACRO"/>
    <property type="match status" value="1"/>
</dbReference>
<organism evidence="2 3">
    <name type="scientific">Potamilus streckersoni</name>
    <dbReference type="NCBI Taxonomy" id="2493646"/>
    <lineage>
        <taxon>Eukaryota</taxon>
        <taxon>Metazoa</taxon>
        <taxon>Spiralia</taxon>
        <taxon>Lophotrochozoa</taxon>
        <taxon>Mollusca</taxon>
        <taxon>Bivalvia</taxon>
        <taxon>Autobranchia</taxon>
        <taxon>Heteroconchia</taxon>
        <taxon>Palaeoheterodonta</taxon>
        <taxon>Unionida</taxon>
        <taxon>Unionoidea</taxon>
        <taxon>Unionidae</taxon>
        <taxon>Ambleminae</taxon>
        <taxon>Lampsilini</taxon>
        <taxon>Potamilus</taxon>
    </lineage>
</organism>
<dbReference type="InterPro" id="IPR043472">
    <property type="entry name" value="Macro_dom-like"/>
</dbReference>
<dbReference type="SMART" id="SM00506">
    <property type="entry name" value="A1pp"/>
    <property type="match status" value="1"/>
</dbReference>
<dbReference type="InterPro" id="IPR002589">
    <property type="entry name" value="Macro_dom"/>
</dbReference>
<dbReference type="EMBL" id="JAEAOA010002345">
    <property type="protein sequence ID" value="KAK3590270.1"/>
    <property type="molecule type" value="Genomic_DNA"/>
</dbReference>
<dbReference type="Proteomes" id="UP001195483">
    <property type="component" value="Unassembled WGS sequence"/>
</dbReference>
<dbReference type="PANTHER" id="PTHR11106:SF111">
    <property type="entry name" value="MACRO DOMAIN-CONTAINING PROTEIN"/>
    <property type="match status" value="1"/>
</dbReference>
<sequence>MAASEGPINFRTSRFSYDFMFGPVHVYVYESSIVDITDVDCIVNSVNEQMIFTTGVALDIKAEAGERYVEECKSYVSSHGPLNFTEVFTLKALLRGSIRVMLAYCGCPSMSPQSIEDNLFKTIMNILKEAANQRFDRIAIPGIGAGKKGFPIDQCARVYVRAVHEFAFSVHEGLSGIVKEVHYVDVNAEILEEIRAAHKKLNPMENLSRPRIMRNRSEFQVFQLSRTLIAKICNKSLDTIERMDAVACRIDTSFKGGVVSTLLLTMGGKGYQNALDNLRRSTPMVHDGDVLVLKADVRIASHVLLCVFKEQHTLMNKVEMDKLKSLYHNIFQTSRQKKFRGIAMPLIGLGMQWDYGRIEDIGRTLVEVLTHASKQGSEMLEITIADKASVVTDSLKQMLGSRP</sequence>
<dbReference type="Pfam" id="PF01661">
    <property type="entry name" value="Macro"/>
    <property type="match status" value="2"/>
</dbReference>
<reference evidence="2" key="3">
    <citation type="submission" date="2023-05" db="EMBL/GenBank/DDBJ databases">
        <authorList>
            <person name="Smith C.H."/>
        </authorList>
    </citation>
    <scope>NUCLEOTIDE SEQUENCE</scope>
    <source>
        <strain evidence="2">CHS0354</strain>
        <tissue evidence="2">Mantle</tissue>
    </source>
</reference>
<name>A0AAE0SE12_9BIVA</name>
<comment type="caution">
    <text evidence="2">The sequence shown here is derived from an EMBL/GenBank/DDBJ whole genome shotgun (WGS) entry which is preliminary data.</text>
</comment>